<organism evidence="2 3">
    <name type="scientific">Strongyloides venezuelensis</name>
    <name type="common">Threadworm</name>
    <dbReference type="NCBI Taxonomy" id="75913"/>
    <lineage>
        <taxon>Eukaryota</taxon>
        <taxon>Metazoa</taxon>
        <taxon>Ecdysozoa</taxon>
        <taxon>Nematoda</taxon>
        <taxon>Chromadorea</taxon>
        <taxon>Rhabditida</taxon>
        <taxon>Tylenchina</taxon>
        <taxon>Panagrolaimomorpha</taxon>
        <taxon>Strongyloidoidea</taxon>
        <taxon>Strongyloididae</taxon>
        <taxon>Strongyloides</taxon>
    </lineage>
</organism>
<dbReference type="Proteomes" id="UP000035680">
    <property type="component" value="Unassembled WGS sequence"/>
</dbReference>
<sequence length="91" mass="10841">MSNQNKRMYVGQGKSNDEVGPVNVQTTEQNYINTRYEEMIFVLTKNVYNDPFEDSDDDIHISNTEDIFKEIGLSQIVQDFYKEYVYLFFYL</sequence>
<keyword evidence="2" id="KW-1185">Reference proteome</keyword>
<dbReference type="WBParaSite" id="SVE_2019700.1">
    <property type="protein sequence ID" value="SVE_2019700.1"/>
    <property type="gene ID" value="SVE_2019700"/>
</dbReference>
<evidence type="ECO:0000256" key="1">
    <source>
        <dbReference type="SAM" id="MobiDB-lite"/>
    </source>
</evidence>
<evidence type="ECO:0000313" key="2">
    <source>
        <dbReference type="Proteomes" id="UP000035680"/>
    </source>
</evidence>
<protein>
    <submittedName>
        <fullName evidence="3">ATS domain-containing protein</fullName>
    </submittedName>
</protein>
<evidence type="ECO:0000313" key="3">
    <source>
        <dbReference type="WBParaSite" id="SVE_2019700.1"/>
    </source>
</evidence>
<proteinExistence type="predicted"/>
<accession>A0A0K0G619</accession>
<reference evidence="2" key="1">
    <citation type="submission" date="2014-07" db="EMBL/GenBank/DDBJ databases">
        <authorList>
            <person name="Martin A.A"/>
            <person name="De Silva N."/>
        </authorList>
    </citation>
    <scope>NUCLEOTIDE SEQUENCE</scope>
</reference>
<reference evidence="3" key="2">
    <citation type="submission" date="2015-08" db="UniProtKB">
        <authorList>
            <consortium name="WormBaseParasite"/>
        </authorList>
    </citation>
    <scope>IDENTIFICATION</scope>
</reference>
<name>A0A0K0G619_STRVS</name>
<dbReference type="AlphaFoldDB" id="A0A0K0G619"/>
<feature type="region of interest" description="Disordered" evidence="1">
    <location>
        <begin position="1"/>
        <end position="22"/>
    </location>
</feature>